<dbReference type="Proteomes" id="UP000251956">
    <property type="component" value="Unassembled WGS sequence"/>
</dbReference>
<name>A0A330GJA0_9HYPH</name>
<accession>A0A330GJA0</accession>
<evidence type="ECO:0000313" key="2">
    <source>
        <dbReference type="Proteomes" id="UP000251956"/>
    </source>
</evidence>
<protein>
    <submittedName>
        <fullName evidence="1">Uncharacterized protein</fullName>
    </submittedName>
</protein>
<evidence type="ECO:0000313" key="1">
    <source>
        <dbReference type="EMBL" id="RAZ72835.1"/>
    </source>
</evidence>
<dbReference type="AlphaFoldDB" id="A0A330GJA0"/>
<keyword evidence="2" id="KW-1185">Reference proteome</keyword>
<comment type="caution">
    <text evidence="1">The sequence shown here is derived from an EMBL/GenBank/DDBJ whole genome shotgun (WGS) entry which is preliminary data.</text>
</comment>
<organism evidence="1 2">
    <name type="scientific">Mesorhizobium atlanticum</name>
    <dbReference type="NCBI Taxonomy" id="2233532"/>
    <lineage>
        <taxon>Bacteria</taxon>
        <taxon>Pseudomonadati</taxon>
        <taxon>Pseudomonadota</taxon>
        <taxon>Alphaproteobacteria</taxon>
        <taxon>Hyphomicrobiales</taxon>
        <taxon>Phyllobacteriaceae</taxon>
        <taxon>Mesorhizobium</taxon>
    </lineage>
</organism>
<gene>
    <name evidence="1" type="ORF">DPM35_25880</name>
</gene>
<proteinExistence type="predicted"/>
<reference evidence="1 2" key="1">
    <citation type="submission" date="2018-07" db="EMBL/GenBank/DDBJ databases">
        <title>Diversity of Mesorhizobium strains in Brazil.</title>
        <authorList>
            <person name="Helene L.C.F."/>
            <person name="Dall'Agnol R."/>
            <person name="Delamuta J.R.M."/>
            <person name="Hungria M."/>
        </authorList>
    </citation>
    <scope>NUCLEOTIDE SEQUENCE [LARGE SCALE GENOMIC DNA]</scope>
    <source>
        <strain evidence="1 2">CNPSo 3140</strain>
    </source>
</reference>
<sequence length="64" mass="7495">MTIKILCTAIAEERREISPESESACFRGDLKRVAIFQIRSMRFRFLVLRMSLSRNRFPLSGDML</sequence>
<dbReference type="EMBL" id="QMBQ01000009">
    <property type="protein sequence ID" value="RAZ72835.1"/>
    <property type="molecule type" value="Genomic_DNA"/>
</dbReference>